<feature type="domain" description="TadE-like" evidence="2">
    <location>
        <begin position="11"/>
        <end position="53"/>
    </location>
</feature>
<dbReference type="InterPro" id="IPR012495">
    <property type="entry name" value="TadE-like_dom"/>
</dbReference>
<keyword evidence="1" id="KW-1133">Transmembrane helix</keyword>
<proteinExistence type="predicted"/>
<dbReference type="Proteomes" id="UP001348149">
    <property type="component" value="Unassembled WGS sequence"/>
</dbReference>
<protein>
    <submittedName>
        <fullName evidence="3">TadE family protein</fullName>
    </submittedName>
</protein>
<evidence type="ECO:0000313" key="3">
    <source>
        <dbReference type="EMBL" id="MEC3860243.1"/>
    </source>
</evidence>
<reference evidence="3 4" key="1">
    <citation type="submission" date="2024-01" db="EMBL/GenBank/DDBJ databases">
        <title>Mesobacterium rodlantinim sp. nov., isolated from shallow sea hydrothermal systems off Kueishantao Island.</title>
        <authorList>
            <person name="Su Z."/>
            <person name="Tang K."/>
        </authorList>
    </citation>
    <scope>NUCLEOTIDE SEQUENCE [LARGE SCALE GENOMIC DNA]</scope>
    <source>
        <strain evidence="3 4">TK19101</strain>
    </source>
</reference>
<keyword evidence="1" id="KW-0472">Membrane</keyword>
<dbReference type="RefSeq" id="WP_326295870.1">
    <property type="nucleotide sequence ID" value="NZ_JAYLLH010000003.1"/>
</dbReference>
<accession>A0ABU6HFJ4</accession>
<gene>
    <name evidence="3" type="ORF">VK792_03020</name>
</gene>
<organism evidence="3 4">
    <name type="scientific">Mesobacterium hydrothermale</name>
    <dbReference type="NCBI Taxonomy" id="3111907"/>
    <lineage>
        <taxon>Bacteria</taxon>
        <taxon>Pseudomonadati</taxon>
        <taxon>Pseudomonadota</taxon>
        <taxon>Alphaproteobacteria</taxon>
        <taxon>Rhodobacterales</taxon>
        <taxon>Roseobacteraceae</taxon>
        <taxon>Mesobacterium</taxon>
    </lineage>
</organism>
<name>A0ABU6HFJ4_9RHOB</name>
<dbReference type="EMBL" id="JAYLLH010000003">
    <property type="protein sequence ID" value="MEC3860243.1"/>
    <property type="molecule type" value="Genomic_DNA"/>
</dbReference>
<evidence type="ECO:0000313" key="4">
    <source>
        <dbReference type="Proteomes" id="UP001348149"/>
    </source>
</evidence>
<keyword evidence="4" id="KW-1185">Reference proteome</keyword>
<keyword evidence="1" id="KW-0812">Transmembrane</keyword>
<evidence type="ECO:0000259" key="2">
    <source>
        <dbReference type="Pfam" id="PF07811"/>
    </source>
</evidence>
<evidence type="ECO:0000256" key="1">
    <source>
        <dbReference type="SAM" id="Phobius"/>
    </source>
</evidence>
<feature type="transmembrane region" description="Helical" evidence="1">
    <location>
        <begin position="12"/>
        <end position="32"/>
    </location>
</feature>
<dbReference type="Pfam" id="PF07811">
    <property type="entry name" value="TadE"/>
    <property type="match status" value="1"/>
</dbReference>
<sequence length="171" mass="19229">MFKKFRRSEDGSMVVPFALWAPLFIMIMVSTIEMGTMTLRHSSLERALDQTVRDVRLGTGTTYTHAQLKRMICDHAGVLPECNSKLQLEMILLHMDNWREPDAKADCVNVARQATPQRNYDVGEANDVMLLRACYKYDPFSPAGYLGGAMRTDGDGYVALVSNSSFVQEPD</sequence>
<comment type="caution">
    <text evidence="3">The sequence shown here is derived from an EMBL/GenBank/DDBJ whole genome shotgun (WGS) entry which is preliminary data.</text>
</comment>